<dbReference type="PANTHER" id="PTHR43788:SF8">
    <property type="entry name" value="DNA-BINDING PROTEIN SMUBP-2"/>
    <property type="match status" value="1"/>
</dbReference>
<feature type="region of interest" description="Disordered" evidence="1">
    <location>
        <begin position="1"/>
        <end position="25"/>
    </location>
</feature>
<dbReference type="SUPFAM" id="SSF52540">
    <property type="entry name" value="P-loop containing nucleoside triphosphate hydrolases"/>
    <property type="match status" value="1"/>
</dbReference>
<feature type="compositionally biased region" description="Pro residues" evidence="1">
    <location>
        <begin position="13"/>
        <end position="22"/>
    </location>
</feature>
<dbReference type="EMBL" id="BAABGP010000037">
    <property type="protein sequence ID" value="GAA4492536.1"/>
    <property type="molecule type" value="Genomic_DNA"/>
</dbReference>
<evidence type="ECO:0000256" key="1">
    <source>
        <dbReference type="SAM" id="MobiDB-lite"/>
    </source>
</evidence>
<dbReference type="InterPro" id="IPR027417">
    <property type="entry name" value="P-loop_NTPase"/>
</dbReference>
<reference evidence="3" key="1">
    <citation type="journal article" date="2019" name="Int. J. Syst. Evol. Microbiol.">
        <title>The Global Catalogue of Microorganisms (GCM) 10K type strain sequencing project: providing services to taxonomists for standard genome sequencing and annotation.</title>
        <authorList>
            <consortium name="The Broad Institute Genomics Platform"/>
            <consortium name="The Broad Institute Genome Sequencing Center for Infectious Disease"/>
            <person name="Wu L."/>
            <person name="Ma J."/>
        </authorList>
    </citation>
    <scope>NUCLEOTIDE SEQUENCE [LARGE SCALE GENOMIC DNA]</scope>
    <source>
        <strain evidence="3">JCM 17839</strain>
    </source>
</reference>
<evidence type="ECO:0000313" key="2">
    <source>
        <dbReference type="EMBL" id="GAA4492536.1"/>
    </source>
</evidence>
<gene>
    <name evidence="2" type="ORF">GCM10023171_37770</name>
</gene>
<dbReference type="PANTHER" id="PTHR43788">
    <property type="entry name" value="DNA2/NAM7 HELICASE FAMILY MEMBER"/>
    <property type="match status" value="1"/>
</dbReference>
<comment type="caution">
    <text evidence="2">The sequence shown here is derived from an EMBL/GenBank/DDBJ whole genome shotgun (WGS) entry which is preliminary data.</text>
</comment>
<organism evidence="2 3">
    <name type="scientific">Microbacterium panaciterrae</name>
    <dbReference type="NCBI Taxonomy" id="985759"/>
    <lineage>
        <taxon>Bacteria</taxon>
        <taxon>Bacillati</taxon>
        <taxon>Actinomycetota</taxon>
        <taxon>Actinomycetes</taxon>
        <taxon>Micrococcales</taxon>
        <taxon>Microbacteriaceae</taxon>
        <taxon>Microbacterium</taxon>
    </lineage>
</organism>
<protein>
    <submittedName>
        <fullName evidence="2">AAA family ATPase</fullName>
    </submittedName>
</protein>
<dbReference type="Gene3D" id="3.40.50.300">
    <property type="entry name" value="P-loop containing nucleotide triphosphate hydrolases"/>
    <property type="match status" value="2"/>
</dbReference>
<keyword evidence="3" id="KW-1185">Reference proteome</keyword>
<dbReference type="InterPro" id="IPR050534">
    <property type="entry name" value="Coronavir_polyprotein_1ab"/>
</dbReference>
<proteinExistence type="predicted"/>
<name>A0ABP8PV95_9MICO</name>
<dbReference type="Pfam" id="PF13604">
    <property type="entry name" value="AAA_30"/>
    <property type="match status" value="1"/>
</dbReference>
<dbReference type="Proteomes" id="UP001500731">
    <property type="component" value="Unassembled WGS sequence"/>
</dbReference>
<evidence type="ECO:0000313" key="3">
    <source>
        <dbReference type="Proteomes" id="UP001500731"/>
    </source>
</evidence>
<accession>A0ABP8PV95</accession>
<sequence>MRKAPALPNRPSAVPPTTPAPAPAAATEHLRNPTLAQALFSVWSGDAAVVIDSPPGAGKTHLITVLAHQLQGRAGMTVAIAAQTRAQAVDVANRTAATGTPTVFLNDTDKTRPQGLDEQIPVTSAKHLRTGSGVIVATTARWLWTPKNRVAHFDALLIDEAYQLTFSDLGALGAMADQFVLVGDPGQISPVVTGSTRRWAHSPIGPQVPAPQALIAAHGDDVARLRLPRTWRFGPDTADLLAPLYPDLPFTSARPLRHIAQDGIRLPEYRAIPVPATGGTADPRAIQTATDTIRALLTATLHTPDSTGILLPEDLALIVPHVEQAALAAAHLADLPDVFVGTINQAQGLQREAVVAVHPMLGHDTDEAFALDLGRLCVALSRHRSHVTVVTDQESPARLSAALQEHPGHGALAAQTTILDHLLSGARLTV</sequence>
<dbReference type="RefSeq" id="WP_345189073.1">
    <property type="nucleotide sequence ID" value="NZ_BAABGP010000037.1"/>
</dbReference>